<evidence type="ECO:0000256" key="6">
    <source>
        <dbReference type="ARBA" id="ARBA00022927"/>
    </source>
</evidence>
<proteinExistence type="inferred from homology"/>
<keyword evidence="5 10" id="KW-0812">Transmembrane</keyword>
<gene>
    <name evidence="11" type="primary">secG</name>
    <name evidence="11" type="ORF">H8S02_07175</name>
</gene>
<evidence type="ECO:0000256" key="8">
    <source>
        <dbReference type="ARBA" id="ARBA00023010"/>
    </source>
</evidence>
<name>A0ABR7GN44_9FIRM</name>
<comment type="similarity">
    <text evidence="2 10">Belongs to the SecG family.</text>
</comment>
<sequence>MTTAQIALSVIMIIASLFLIVVVLLQEGAQQGLGAIEGGADTFFGKGKASASDRIFARLTSIVGVIFVIAAIVLNIVH</sequence>
<dbReference type="Proteomes" id="UP000641741">
    <property type="component" value="Unassembled WGS sequence"/>
</dbReference>
<evidence type="ECO:0000256" key="9">
    <source>
        <dbReference type="ARBA" id="ARBA00023136"/>
    </source>
</evidence>
<protein>
    <recommendedName>
        <fullName evidence="10">Protein-export membrane protein SecG</fullName>
    </recommendedName>
</protein>
<evidence type="ECO:0000313" key="11">
    <source>
        <dbReference type="EMBL" id="MBC5695726.1"/>
    </source>
</evidence>
<evidence type="ECO:0000256" key="1">
    <source>
        <dbReference type="ARBA" id="ARBA00004651"/>
    </source>
</evidence>
<keyword evidence="12" id="KW-1185">Reference proteome</keyword>
<keyword evidence="8 10" id="KW-0811">Translocation</keyword>
<keyword evidence="6 10" id="KW-0653">Protein transport</keyword>
<comment type="subcellular location">
    <subcellularLocation>
        <location evidence="1 10">Cell membrane</location>
        <topology evidence="1 10">Multi-pass membrane protein</topology>
    </subcellularLocation>
</comment>
<dbReference type="PRINTS" id="PR01651">
    <property type="entry name" value="SECGEXPORT"/>
</dbReference>
<feature type="transmembrane region" description="Helical" evidence="10">
    <location>
        <begin position="55"/>
        <end position="77"/>
    </location>
</feature>
<feature type="transmembrane region" description="Helical" evidence="10">
    <location>
        <begin position="6"/>
        <end position="25"/>
    </location>
</feature>
<comment type="function">
    <text evidence="10">Involved in protein export. Participates in an early event of protein translocation.</text>
</comment>
<comment type="caution">
    <text evidence="11">The sequence shown here is derived from an EMBL/GenBank/DDBJ whole genome shotgun (WGS) entry which is preliminary data.</text>
</comment>
<keyword evidence="3 10" id="KW-0813">Transport</keyword>
<organism evidence="11 12">
    <name type="scientific">Agathobaculum hominis</name>
    <dbReference type="NCBI Taxonomy" id="2763014"/>
    <lineage>
        <taxon>Bacteria</taxon>
        <taxon>Bacillati</taxon>
        <taxon>Bacillota</taxon>
        <taxon>Clostridia</taxon>
        <taxon>Eubacteriales</taxon>
        <taxon>Butyricicoccaceae</taxon>
        <taxon>Agathobaculum</taxon>
    </lineage>
</organism>
<evidence type="ECO:0000256" key="3">
    <source>
        <dbReference type="ARBA" id="ARBA00022448"/>
    </source>
</evidence>
<dbReference type="NCBIfam" id="TIGR00810">
    <property type="entry name" value="secG"/>
    <property type="match status" value="1"/>
</dbReference>
<keyword evidence="4 10" id="KW-1003">Cell membrane</keyword>
<dbReference type="EMBL" id="JACOPK010000005">
    <property type="protein sequence ID" value="MBC5695726.1"/>
    <property type="molecule type" value="Genomic_DNA"/>
</dbReference>
<dbReference type="PANTHER" id="PTHR34182">
    <property type="entry name" value="PROTEIN-EXPORT MEMBRANE PROTEIN SECG"/>
    <property type="match status" value="1"/>
</dbReference>
<evidence type="ECO:0000256" key="5">
    <source>
        <dbReference type="ARBA" id="ARBA00022692"/>
    </source>
</evidence>
<keyword evidence="7 10" id="KW-1133">Transmembrane helix</keyword>
<dbReference type="Pfam" id="PF03840">
    <property type="entry name" value="SecG"/>
    <property type="match status" value="1"/>
</dbReference>
<evidence type="ECO:0000256" key="2">
    <source>
        <dbReference type="ARBA" id="ARBA00008445"/>
    </source>
</evidence>
<dbReference type="InterPro" id="IPR004692">
    <property type="entry name" value="SecG"/>
</dbReference>
<dbReference type="PANTHER" id="PTHR34182:SF1">
    <property type="entry name" value="PROTEIN-EXPORT MEMBRANE PROTEIN SECG"/>
    <property type="match status" value="1"/>
</dbReference>
<keyword evidence="9 10" id="KW-0472">Membrane</keyword>
<reference evidence="11 12" key="1">
    <citation type="submission" date="2020-08" db="EMBL/GenBank/DDBJ databases">
        <title>Genome public.</title>
        <authorList>
            <person name="Liu C."/>
            <person name="Sun Q."/>
        </authorList>
    </citation>
    <scope>NUCLEOTIDE SEQUENCE [LARGE SCALE GENOMIC DNA]</scope>
    <source>
        <strain evidence="11 12">M2</strain>
    </source>
</reference>
<evidence type="ECO:0000256" key="4">
    <source>
        <dbReference type="ARBA" id="ARBA00022475"/>
    </source>
</evidence>
<evidence type="ECO:0000313" key="12">
    <source>
        <dbReference type="Proteomes" id="UP000641741"/>
    </source>
</evidence>
<accession>A0ABR7GN44</accession>
<dbReference type="RefSeq" id="WP_186969939.1">
    <property type="nucleotide sequence ID" value="NZ_JACOPK010000005.1"/>
</dbReference>
<evidence type="ECO:0000256" key="7">
    <source>
        <dbReference type="ARBA" id="ARBA00022989"/>
    </source>
</evidence>
<evidence type="ECO:0000256" key="10">
    <source>
        <dbReference type="RuleBase" id="RU365087"/>
    </source>
</evidence>